<feature type="region of interest" description="Disordered" evidence="1">
    <location>
        <begin position="24"/>
        <end position="53"/>
    </location>
</feature>
<sequence>MKKGYHKTKDGRTVKKGLYYYMNKAKKSGKSRPGKGTVTDKALKRSAKTAKKK</sequence>
<reference evidence="2" key="2">
    <citation type="journal article" date="2017" name="Nat. Commun.">
        <title>Single-virus genomics reveals hidden cosmopolitan and abundant viruses.</title>
        <authorList>
            <person name="Martinez-Hernandez F."/>
            <person name="Fornas O."/>
            <person name="Lluesma Gomez M."/>
            <person name="Bolduc B."/>
            <person name="de la Cruz Pena M.J."/>
            <person name="Martinez J.M."/>
            <person name="Anton J."/>
            <person name="Gasol J.M."/>
            <person name="Rosselli R."/>
            <person name="Rodriguez-Valera F."/>
            <person name="Sullivan M.B."/>
            <person name="Acinas S.G."/>
            <person name="Martinez-Garcia M."/>
        </authorList>
    </citation>
    <scope>NUCLEOTIDE SEQUENCE</scope>
</reference>
<evidence type="ECO:0000313" key="2">
    <source>
        <dbReference type="EMBL" id="ASE99831.1"/>
    </source>
</evidence>
<feature type="compositionally biased region" description="Basic residues" evidence="1">
    <location>
        <begin position="24"/>
        <end position="33"/>
    </location>
</feature>
<evidence type="ECO:0000256" key="1">
    <source>
        <dbReference type="SAM" id="MobiDB-lite"/>
    </source>
</evidence>
<proteinExistence type="predicted"/>
<reference evidence="2" key="1">
    <citation type="submission" date="2016-10" db="EMBL/GenBank/DDBJ databases">
        <authorList>
            <person name="Varghese N."/>
        </authorList>
    </citation>
    <scope>NUCLEOTIDE SEQUENCE</scope>
</reference>
<dbReference type="EMBL" id="KY052798">
    <property type="protein sequence ID" value="ASE99831.1"/>
    <property type="molecule type" value="Genomic_DNA"/>
</dbReference>
<protein>
    <submittedName>
        <fullName evidence="2">Uncharacterized protein</fullName>
    </submittedName>
</protein>
<accession>A0A218MKM9</accession>
<name>A0A218MKM9_9VIRU</name>
<organism evidence="2">
    <name type="scientific">uncultured virus</name>
    <dbReference type="NCBI Taxonomy" id="340016"/>
    <lineage>
        <taxon>Viruses</taxon>
        <taxon>environmental samples</taxon>
    </lineage>
</organism>
<feature type="compositionally biased region" description="Basic residues" evidence="1">
    <location>
        <begin position="44"/>
        <end position="53"/>
    </location>
</feature>